<dbReference type="Pfam" id="PF00188">
    <property type="entry name" value="CAP"/>
    <property type="match status" value="1"/>
</dbReference>
<dbReference type="InterPro" id="IPR035940">
    <property type="entry name" value="CAP_sf"/>
</dbReference>
<dbReference type="SUPFAM" id="SSF55797">
    <property type="entry name" value="PR-1-like"/>
    <property type="match status" value="1"/>
</dbReference>
<dbReference type="InterPro" id="IPR014044">
    <property type="entry name" value="CAP_dom"/>
</dbReference>
<dbReference type="CDD" id="cd05379">
    <property type="entry name" value="CAP_bacterial"/>
    <property type="match status" value="1"/>
</dbReference>
<feature type="domain" description="SCP" evidence="1">
    <location>
        <begin position="142"/>
        <end position="258"/>
    </location>
</feature>
<dbReference type="STRING" id="162209.IJ22_13740"/>
<dbReference type="EMBL" id="CP013652">
    <property type="protein sequence ID" value="ALS21750.1"/>
    <property type="molecule type" value="Genomic_DNA"/>
</dbReference>
<reference evidence="4" key="1">
    <citation type="submission" date="2015-12" db="EMBL/GenBank/DDBJ databases">
        <title>Complete genome sequences of two moderately thermophilic Paenibacillus species.</title>
        <authorList>
            <person name="Butler R.III."/>
            <person name="Wang J."/>
            <person name="Stark B.C."/>
            <person name="Pombert J.-F."/>
        </authorList>
    </citation>
    <scope>NUCLEOTIDE SEQUENCE [LARGE SCALE GENOMIC DNA]</scope>
    <source>
        <strain evidence="4">32O-Y</strain>
    </source>
</reference>
<evidence type="ECO:0000259" key="2">
    <source>
        <dbReference type="Pfam" id="PF07833"/>
    </source>
</evidence>
<dbReference type="Gene3D" id="3.30.457.10">
    <property type="entry name" value="Copper amine oxidase-like, N-terminal domain"/>
    <property type="match status" value="1"/>
</dbReference>
<dbReference type="InterPro" id="IPR012854">
    <property type="entry name" value="Cu_amine_oxidase-like_N"/>
</dbReference>
<evidence type="ECO:0000313" key="4">
    <source>
        <dbReference type="Proteomes" id="UP000061660"/>
    </source>
</evidence>
<dbReference type="Pfam" id="PF07833">
    <property type="entry name" value="Cu_amine_oxidN1"/>
    <property type="match status" value="1"/>
</dbReference>
<dbReference type="KEGG" id="pnp:IJ22_13740"/>
<sequence length="547" mass="60717">MKKVLTSTTWKVWLAFWMMIAMLTIPAPRADAESFSYFGYPKGTVGISKPTIGFELGERNGLQVGSFSMKLDQKLVSGTFDKETMSFTYTPTAGLTPGEHSVEVQLQFTGYQTVHLNWTFTVADNPISEVPAAYSQTRQLGLKAINDYRMLYGLKPVKLNGNLTLAAQLHAQYLFTNRAGETTPSVSLHDQKKGLPGYIGATPSERAVYAGYFRGVGENVSFKTGNLVDSIDQLFDAPYHRKPFLMPHVTEAGIEMVGDYVVIMFGYGENSETEMTVSPAPGDPYVPLIFDGYENPDPIRMHTSRDYPVGYPLKVVVTGKGVGEVQLLEATLKDESGQPVKLLQNSPSNDDHLTNSVILIPPEPLKPDTSYAAYVKLGVTVNGVSQTLEKAWNFHTEPIRGIGKQKLHTDIAAYVKLTEQKDRIQHVVTFKLDDDSYTVDNVPFPLKRAPFIEEGTSYLWVRDLAAALGAEVTWDDERKAAVYTKNGRVITFFTGRNVYAINGIEHTTESPARLVDELTMIPVRLLSEVLGAQVEYLPETRTVKIVY</sequence>
<keyword evidence="4" id="KW-1185">Reference proteome</keyword>
<dbReference type="SUPFAM" id="SSF55383">
    <property type="entry name" value="Copper amine oxidase, domain N"/>
    <property type="match status" value="1"/>
</dbReference>
<dbReference type="AlphaFoldDB" id="A0A0U2VLX5"/>
<protein>
    <submittedName>
        <fullName evidence="3">Copper amine oxidase</fullName>
    </submittedName>
</protein>
<evidence type="ECO:0000313" key="3">
    <source>
        <dbReference type="EMBL" id="ALS21750.1"/>
    </source>
</evidence>
<accession>A0A0U2VLX5</accession>
<feature type="domain" description="Copper amine oxidase-like N-terminal" evidence="2">
    <location>
        <begin position="439"/>
        <end position="545"/>
    </location>
</feature>
<dbReference type="PATRIC" id="fig|162209.4.peg.1455"/>
<organism evidence="3 4">
    <name type="scientific">Paenibacillus naphthalenovorans</name>
    <dbReference type="NCBI Taxonomy" id="162209"/>
    <lineage>
        <taxon>Bacteria</taxon>
        <taxon>Bacillati</taxon>
        <taxon>Bacillota</taxon>
        <taxon>Bacilli</taxon>
        <taxon>Bacillales</taxon>
        <taxon>Paenibacillaceae</taxon>
        <taxon>Paenibacillus</taxon>
    </lineage>
</organism>
<gene>
    <name evidence="3" type="ORF">IJ22_13740</name>
</gene>
<evidence type="ECO:0000259" key="1">
    <source>
        <dbReference type="Pfam" id="PF00188"/>
    </source>
</evidence>
<name>A0A0U2VLX5_9BACL</name>
<reference evidence="3 4" key="2">
    <citation type="journal article" date="2016" name="Genome Announc.">
        <title>Complete Genome Sequences of Two Interactive Moderate Thermophiles, Paenibacillus napthalenovorans 32O-Y and Paenibacillus sp. 32O-W.</title>
        <authorList>
            <person name="Butler R.R.III."/>
            <person name="Wang J."/>
            <person name="Stark B.C."/>
            <person name="Pombert J.F."/>
        </authorList>
    </citation>
    <scope>NUCLEOTIDE SEQUENCE [LARGE SCALE GENOMIC DNA]</scope>
    <source>
        <strain evidence="3 4">32O-Y</strain>
    </source>
</reference>
<proteinExistence type="predicted"/>
<dbReference type="RefSeq" id="WP_235594272.1">
    <property type="nucleotide sequence ID" value="NZ_CP013652.1"/>
</dbReference>
<dbReference type="InterPro" id="IPR036582">
    <property type="entry name" value="Mao_N_sf"/>
</dbReference>
<dbReference type="Proteomes" id="UP000061660">
    <property type="component" value="Chromosome"/>
</dbReference>
<dbReference type="Gene3D" id="3.40.33.10">
    <property type="entry name" value="CAP"/>
    <property type="match status" value="1"/>
</dbReference>